<sequence>MVNIKTDTATTKVFASKSSKTKDLSVFIINKSPKALTKPLELNIASPMNYSIDKIYRFSGKGPNDIDPKWEQVTKVNTNIKGTLVSGINLPGVSITIITLKASKN</sequence>
<evidence type="ECO:0000313" key="2">
    <source>
        <dbReference type="Proteomes" id="UP000004947"/>
    </source>
</evidence>
<name>A6DF74_9BACT</name>
<organism evidence="1 2">
    <name type="scientific">Lentisphaera araneosa HTCC2155</name>
    <dbReference type="NCBI Taxonomy" id="313628"/>
    <lineage>
        <taxon>Bacteria</taxon>
        <taxon>Pseudomonadati</taxon>
        <taxon>Lentisphaerota</taxon>
        <taxon>Lentisphaeria</taxon>
        <taxon>Lentisphaerales</taxon>
        <taxon>Lentisphaeraceae</taxon>
        <taxon>Lentisphaera</taxon>
    </lineage>
</organism>
<keyword evidence="2" id="KW-1185">Reference proteome</keyword>
<dbReference type="Gene3D" id="2.60.40.1180">
    <property type="entry name" value="Golgi alpha-mannosidase II"/>
    <property type="match status" value="1"/>
</dbReference>
<evidence type="ECO:0000313" key="1">
    <source>
        <dbReference type="EMBL" id="EDM29454.1"/>
    </source>
</evidence>
<proteinExistence type="predicted"/>
<dbReference type="InterPro" id="IPR013780">
    <property type="entry name" value="Glyco_hydro_b"/>
</dbReference>
<protein>
    <submittedName>
        <fullName evidence="1">Uncharacterized protein</fullName>
    </submittedName>
</protein>
<reference evidence="1 2" key="1">
    <citation type="journal article" date="2010" name="J. Bacteriol.">
        <title>Genome sequence of Lentisphaera araneosa HTCC2155T, the type species of the order Lentisphaerales in the phylum Lentisphaerae.</title>
        <authorList>
            <person name="Thrash J.C."/>
            <person name="Cho J.C."/>
            <person name="Vergin K.L."/>
            <person name="Morris R.M."/>
            <person name="Giovannoni S.J."/>
        </authorList>
    </citation>
    <scope>NUCLEOTIDE SEQUENCE [LARGE SCALE GENOMIC DNA]</scope>
    <source>
        <strain evidence="1 2">HTCC2155</strain>
    </source>
</reference>
<comment type="caution">
    <text evidence="1">The sequence shown here is derived from an EMBL/GenBank/DDBJ whole genome shotgun (WGS) entry which is preliminary data.</text>
</comment>
<gene>
    <name evidence="1" type="ORF">LNTAR_16928</name>
</gene>
<dbReference type="RefSeq" id="WP_007276576.1">
    <property type="nucleotide sequence ID" value="NZ_ABCK01000001.1"/>
</dbReference>
<dbReference type="EMBL" id="ABCK01000001">
    <property type="protein sequence ID" value="EDM29454.1"/>
    <property type="molecule type" value="Genomic_DNA"/>
</dbReference>
<dbReference type="Proteomes" id="UP000004947">
    <property type="component" value="Unassembled WGS sequence"/>
</dbReference>
<dbReference type="AlphaFoldDB" id="A6DF74"/>
<accession>A6DF74</accession>